<dbReference type="EMBL" id="BNDV01000008">
    <property type="protein sequence ID" value="GHI14341.1"/>
    <property type="molecule type" value="Genomic_DNA"/>
</dbReference>
<sequence length="64" mass="7214">MAVPAVLVRVVVGRQQDESQSERQQEQQKKCHEALVPNLLRPTRPTTRPRLRGPPGQPSRGVYS</sequence>
<evidence type="ECO:0008006" key="4">
    <source>
        <dbReference type="Google" id="ProtNLM"/>
    </source>
</evidence>
<reference evidence="3" key="1">
    <citation type="submission" date="2020-09" db="EMBL/GenBank/DDBJ databases">
        <title>Whole genome shotgun sequence of Streptomyces cinnamonensis NBRC 15873.</title>
        <authorList>
            <person name="Komaki H."/>
            <person name="Tamura T."/>
        </authorList>
    </citation>
    <scope>NUCLEOTIDE SEQUENCE [LARGE SCALE GENOMIC DNA]</scope>
    <source>
        <strain evidence="3">NBRC 15873</strain>
    </source>
</reference>
<dbReference type="Proteomes" id="UP000660554">
    <property type="component" value="Unassembled WGS sequence"/>
</dbReference>
<organism evidence="2 3">
    <name type="scientific">Streptomyces virginiae</name>
    <name type="common">Streptomyces cinnamonensis</name>
    <dbReference type="NCBI Taxonomy" id="1961"/>
    <lineage>
        <taxon>Bacteria</taxon>
        <taxon>Bacillati</taxon>
        <taxon>Actinomycetota</taxon>
        <taxon>Actinomycetes</taxon>
        <taxon>Kitasatosporales</taxon>
        <taxon>Streptomycetaceae</taxon>
        <taxon>Streptomyces</taxon>
    </lineage>
</organism>
<evidence type="ECO:0000313" key="2">
    <source>
        <dbReference type="EMBL" id="GHI14341.1"/>
    </source>
</evidence>
<name>A0ABQ3NNJ8_STRVG</name>
<feature type="compositionally biased region" description="Basic and acidic residues" evidence="1">
    <location>
        <begin position="15"/>
        <end position="33"/>
    </location>
</feature>
<evidence type="ECO:0000313" key="3">
    <source>
        <dbReference type="Proteomes" id="UP000660554"/>
    </source>
</evidence>
<accession>A0ABQ3NNJ8</accession>
<proteinExistence type="predicted"/>
<comment type="caution">
    <text evidence="2">The sequence shown here is derived from an EMBL/GenBank/DDBJ whole genome shotgun (WGS) entry which is preliminary data.</text>
</comment>
<feature type="region of interest" description="Disordered" evidence="1">
    <location>
        <begin position="14"/>
        <end position="64"/>
    </location>
</feature>
<keyword evidence="3" id="KW-1185">Reference proteome</keyword>
<protein>
    <recommendedName>
        <fullName evidence="4">Transposase</fullName>
    </recommendedName>
</protein>
<feature type="compositionally biased region" description="Low complexity" evidence="1">
    <location>
        <begin position="39"/>
        <end position="48"/>
    </location>
</feature>
<gene>
    <name evidence="2" type="ORF">Scinn_38040</name>
</gene>
<evidence type="ECO:0000256" key="1">
    <source>
        <dbReference type="SAM" id="MobiDB-lite"/>
    </source>
</evidence>